<feature type="domain" description="Transposase putative helix-turn-helix" evidence="10">
    <location>
        <begin position="3"/>
        <end position="46"/>
    </location>
</feature>
<evidence type="ECO:0000256" key="3">
    <source>
        <dbReference type="ARBA" id="ARBA00022578"/>
    </source>
</evidence>
<evidence type="ECO:0000313" key="12">
    <source>
        <dbReference type="Proteomes" id="UP000185984"/>
    </source>
</evidence>
<evidence type="ECO:0000256" key="6">
    <source>
        <dbReference type="ARBA" id="ARBA00023125"/>
    </source>
</evidence>
<dbReference type="AlphaFoldDB" id="A0A1U7HQG9"/>
<dbReference type="InterPro" id="IPR051399">
    <property type="entry name" value="RNA-guided_DNA_endo/Transpos"/>
</dbReference>
<dbReference type="GO" id="GO:0046872">
    <property type="term" value="F:metal ion binding"/>
    <property type="evidence" value="ECO:0007669"/>
    <property type="project" value="UniProtKB-KW"/>
</dbReference>
<evidence type="ECO:0000256" key="2">
    <source>
        <dbReference type="ARBA" id="ARBA00011044"/>
    </source>
</evidence>
<dbReference type="InterPro" id="IPR010095">
    <property type="entry name" value="Cas12f1-like_TNB"/>
</dbReference>
<keyword evidence="5" id="KW-0862">Zinc</keyword>
<keyword evidence="4" id="KW-0479">Metal-binding</keyword>
<evidence type="ECO:0000256" key="4">
    <source>
        <dbReference type="ARBA" id="ARBA00022723"/>
    </source>
</evidence>
<dbReference type="PANTHER" id="PTHR30405:SF25">
    <property type="entry name" value="RNA-GUIDED DNA ENDONUCLEASE INSQ-RELATED"/>
    <property type="match status" value="1"/>
</dbReference>
<dbReference type="InterPro" id="IPR001959">
    <property type="entry name" value="Transposase"/>
</dbReference>
<feature type="domain" description="Cas12f1-like TNB" evidence="9">
    <location>
        <begin position="294"/>
        <end position="360"/>
    </location>
</feature>
<name>A0A1U7HQG9_9CHRO</name>
<evidence type="ECO:0000259" key="9">
    <source>
        <dbReference type="Pfam" id="PF07282"/>
    </source>
</evidence>
<dbReference type="PANTHER" id="PTHR30405">
    <property type="entry name" value="TRANSPOSASE"/>
    <property type="match status" value="1"/>
</dbReference>
<dbReference type="Pfam" id="PF07282">
    <property type="entry name" value="Cas12f1-like_TNB"/>
    <property type="match status" value="1"/>
</dbReference>
<dbReference type="InterPro" id="IPR021027">
    <property type="entry name" value="Transposase_put_HTH"/>
</dbReference>
<accession>A0A1U7HQG9</accession>
<dbReference type="Pfam" id="PF12323">
    <property type="entry name" value="HTH_OrfB_IS605"/>
    <property type="match status" value="1"/>
</dbReference>
<gene>
    <name evidence="11" type="ORF">NIES1031_12455</name>
</gene>
<evidence type="ECO:0000256" key="7">
    <source>
        <dbReference type="ARBA" id="ARBA00023172"/>
    </source>
</evidence>
<reference evidence="11 12" key="1">
    <citation type="submission" date="2016-11" db="EMBL/GenBank/DDBJ databases">
        <title>Draft Genome Sequences of Nine Cyanobacterial Strains from Diverse Habitats.</title>
        <authorList>
            <person name="Zhu T."/>
            <person name="Hou S."/>
            <person name="Lu X."/>
            <person name="Hess W.R."/>
        </authorList>
    </citation>
    <scope>NUCLEOTIDE SEQUENCE [LARGE SCALE GENOMIC DNA]</scope>
    <source>
        <strain evidence="11 12">5.2 s.c.1</strain>
    </source>
</reference>
<dbReference type="RefSeq" id="WP_073549709.1">
    <property type="nucleotide sequence ID" value="NZ_CAWMVK010000043.1"/>
</dbReference>
<keyword evidence="3" id="KW-0815">Transposition</keyword>
<sequence>MPLKGFRTQLNPNNHQKTLFAQHCGVARYAYNWGLDVCFKVIEARKLAKEKGEELPKFPTAIDLHKKLNAEVKSQHPWFYDSSKCAPQQALRDLENAWKRKMKVKNSGTPKRKKKFVRDSFYLEGNIQIKDGFIKLPRIGLVRLHESVANQTIKNVRVSRKADKWFVSFKVEVDIQQTVKCFGKVGVDLGIKTLATLSDGKVFTALKPYHTNKQKLARLQRKASRQVKGSKNRAKTQQKIARLHARIANIRNDATHKLTSHLTKNHSEIVIEDLNVRGMMKNHRLASAIADSGFYEFRRQLEYKAEWYGSKVTVIDKWYPSSQLCSGCGARQSVPLQVRQYDCPSCGLSLDRDLNAAINIRDYPKNAPSSEVLASGQEKARASWLKEEVDSKPKFA</sequence>
<feature type="domain" description="Probable transposase IS891/IS1136/IS1341" evidence="8">
    <location>
        <begin position="169"/>
        <end position="282"/>
    </location>
</feature>
<keyword evidence="6" id="KW-0238">DNA-binding</keyword>
<protein>
    <submittedName>
        <fullName evidence="11">Transposase</fullName>
    </submittedName>
</protein>
<dbReference type="GO" id="GO:0032196">
    <property type="term" value="P:transposition"/>
    <property type="evidence" value="ECO:0007669"/>
    <property type="project" value="UniProtKB-KW"/>
</dbReference>
<dbReference type="Proteomes" id="UP000185984">
    <property type="component" value="Unassembled WGS sequence"/>
</dbReference>
<comment type="caution">
    <text evidence="11">The sequence shown here is derived from an EMBL/GenBank/DDBJ whole genome shotgun (WGS) entry which is preliminary data.</text>
</comment>
<organism evidence="11 12">
    <name type="scientific">Chroogloeocystis siderophila 5.2 s.c.1</name>
    <dbReference type="NCBI Taxonomy" id="247279"/>
    <lineage>
        <taxon>Bacteria</taxon>
        <taxon>Bacillati</taxon>
        <taxon>Cyanobacteriota</taxon>
        <taxon>Cyanophyceae</taxon>
        <taxon>Oscillatoriophycideae</taxon>
        <taxon>Chroococcales</taxon>
        <taxon>Chroococcaceae</taxon>
        <taxon>Chroogloeocystis</taxon>
    </lineage>
</organism>
<evidence type="ECO:0000259" key="8">
    <source>
        <dbReference type="Pfam" id="PF01385"/>
    </source>
</evidence>
<comment type="similarity">
    <text evidence="2">In the N-terminal section; belongs to the transposase 2 family.</text>
</comment>
<dbReference type="Pfam" id="PF01385">
    <property type="entry name" value="OrfB_IS605"/>
    <property type="match status" value="1"/>
</dbReference>
<dbReference type="EMBL" id="MRCC01000009">
    <property type="protein sequence ID" value="OKH25809.1"/>
    <property type="molecule type" value="Genomic_DNA"/>
</dbReference>
<keyword evidence="7" id="KW-0233">DNA recombination</keyword>
<proteinExistence type="inferred from homology"/>
<dbReference type="GO" id="GO:0006310">
    <property type="term" value="P:DNA recombination"/>
    <property type="evidence" value="ECO:0007669"/>
    <property type="project" value="UniProtKB-KW"/>
</dbReference>
<evidence type="ECO:0000313" key="11">
    <source>
        <dbReference type="EMBL" id="OKH25809.1"/>
    </source>
</evidence>
<dbReference type="OrthoDB" id="443538at2"/>
<dbReference type="NCBIfam" id="NF040570">
    <property type="entry name" value="guided_TnpB"/>
    <property type="match status" value="1"/>
</dbReference>
<dbReference type="NCBIfam" id="TIGR01766">
    <property type="entry name" value="IS200/IS605 family accessory protein TnpB-like domain"/>
    <property type="match status" value="1"/>
</dbReference>
<evidence type="ECO:0000259" key="10">
    <source>
        <dbReference type="Pfam" id="PF12323"/>
    </source>
</evidence>
<dbReference type="STRING" id="247279.NIES1031_12455"/>
<keyword evidence="12" id="KW-1185">Reference proteome</keyword>
<evidence type="ECO:0000256" key="5">
    <source>
        <dbReference type="ARBA" id="ARBA00022833"/>
    </source>
</evidence>
<evidence type="ECO:0000256" key="1">
    <source>
        <dbReference type="ARBA" id="ARBA00008761"/>
    </source>
</evidence>
<comment type="similarity">
    <text evidence="1">In the C-terminal section; belongs to the transposase 35 family.</text>
</comment>
<dbReference type="GO" id="GO:0003677">
    <property type="term" value="F:DNA binding"/>
    <property type="evidence" value="ECO:0007669"/>
    <property type="project" value="UniProtKB-KW"/>
</dbReference>